<feature type="domain" description="Rap1a immunity protein" evidence="2">
    <location>
        <begin position="35"/>
        <end position="108"/>
    </location>
</feature>
<dbReference type="InterPro" id="IPR041238">
    <property type="entry name" value="Rap1a"/>
</dbReference>
<keyword evidence="4" id="KW-1185">Reference proteome</keyword>
<evidence type="ECO:0000313" key="3">
    <source>
        <dbReference type="EMBL" id="THF55473.1"/>
    </source>
</evidence>
<dbReference type="EMBL" id="SSNY01000011">
    <property type="protein sequence ID" value="THF55473.1"/>
    <property type="molecule type" value="Genomic_DNA"/>
</dbReference>
<gene>
    <name evidence="3" type="ORF">E6C48_17740</name>
</gene>
<organism evidence="3 4">
    <name type="scientific">Ollibium composti</name>
    <dbReference type="NCBI Taxonomy" id="2675109"/>
    <lineage>
        <taxon>Bacteria</taxon>
        <taxon>Pseudomonadati</taxon>
        <taxon>Pseudomonadota</taxon>
        <taxon>Alphaproteobacteria</taxon>
        <taxon>Hyphomicrobiales</taxon>
        <taxon>Phyllobacteriaceae</taxon>
        <taxon>Ollibium</taxon>
    </lineage>
</organism>
<evidence type="ECO:0000256" key="1">
    <source>
        <dbReference type="SAM" id="SignalP"/>
    </source>
</evidence>
<evidence type="ECO:0000313" key="4">
    <source>
        <dbReference type="Proteomes" id="UP000306441"/>
    </source>
</evidence>
<comment type="caution">
    <text evidence="3">The sequence shown here is derived from an EMBL/GenBank/DDBJ whole genome shotgun (WGS) entry which is preliminary data.</text>
</comment>
<protein>
    <recommendedName>
        <fullName evidence="2">Rap1a immunity protein domain-containing protein</fullName>
    </recommendedName>
</protein>
<evidence type="ECO:0000259" key="2">
    <source>
        <dbReference type="Pfam" id="PF18602"/>
    </source>
</evidence>
<proteinExistence type="predicted"/>
<reference evidence="3 4" key="1">
    <citation type="submission" date="2019-04" db="EMBL/GenBank/DDBJ databases">
        <title>Mesorhizobium composti sp. nov., isolated from compost.</title>
        <authorList>
            <person name="Lin S.-Y."/>
            <person name="Hameed A."/>
            <person name="Hsieh Y.-T."/>
            <person name="Young C.-C."/>
        </authorList>
    </citation>
    <scope>NUCLEOTIDE SEQUENCE [LARGE SCALE GENOMIC DNA]</scope>
    <source>
        <strain evidence="3 4">CC-YTH430</strain>
    </source>
</reference>
<keyword evidence="1" id="KW-0732">Signal</keyword>
<sequence>MKVEILALMAGLLWCGVGPARADLTVSEFRKSKATTEETNYLEGLMDGIEITNALAQTGHPVFCTQVFFTSVEEFREFLDSYIQANASAGKEHIASVATSALMAAYPCSGR</sequence>
<feature type="signal peptide" evidence="1">
    <location>
        <begin position="1"/>
        <end position="22"/>
    </location>
</feature>
<dbReference type="Pfam" id="PF18602">
    <property type="entry name" value="Rap1a"/>
    <property type="match status" value="1"/>
</dbReference>
<accession>A0ABY2Q457</accession>
<dbReference type="RefSeq" id="WP_136359511.1">
    <property type="nucleotide sequence ID" value="NZ_SSNY01000011.1"/>
</dbReference>
<dbReference type="Proteomes" id="UP000306441">
    <property type="component" value="Unassembled WGS sequence"/>
</dbReference>
<name>A0ABY2Q457_9HYPH</name>
<feature type="chain" id="PRO_5046210132" description="Rap1a immunity protein domain-containing protein" evidence="1">
    <location>
        <begin position="23"/>
        <end position="111"/>
    </location>
</feature>